<keyword evidence="6" id="KW-0227">DNA damage</keyword>
<dbReference type="GO" id="GO:0005524">
    <property type="term" value="F:ATP binding"/>
    <property type="evidence" value="ECO:0007669"/>
    <property type="project" value="InterPro"/>
</dbReference>
<dbReference type="GO" id="GO:0006281">
    <property type="term" value="P:DNA repair"/>
    <property type="evidence" value="ECO:0007669"/>
    <property type="project" value="UniProtKB-KW"/>
</dbReference>
<dbReference type="InterPro" id="IPR012340">
    <property type="entry name" value="NA-bd_OB-fold"/>
</dbReference>
<evidence type="ECO:0000256" key="5">
    <source>
        <dbReference type="ARBA" id="ARBA00022705"/>
    </source>
</evidence>
<organism evidence="9">
    <name type="scientific">Micromonas commoda virus</name>
    <dbReference type="NCBI Taxonomy" id="3057169"/>
    <lineage>
        <taxon>Viruses</taxon>
        <taxon>Varidnaviria</taxon>
        <taxon>Bamfordvirae</taxon>
        <taxon>Nucleocytoviricota</taxon>
        <taxon>Megaviricetes</taxon>
        <taxon>Algavirales</taxon>
        <taxon>Phycodnaviridae</taxon>
    </lineage>
</organism>
<reference evidence="9" key="1">
    <citation type="submission" date="2024-06" db="EMBL/GenBank/DDBJ databases">
        <title>Evidence of context-dependent and transient costs of resisting viral infection in isolates of the marine microalga Micromonas sp. (class Mamiellophyceae).</title>
        <authorList>
            <person name="Bedi de Silva A."/>
            <person name="Schvarcz C.R."/>
            <person name="Steward G.R."/>
            <person name="Edwards K.F."/>
        </authorList>
    </citation>
    <scope>NUCLEOTIDE SEQUENCE</scope>
    <source>
        <strain evidence="9">McV-KB2</strain>
    </source>
</reference>
<feature type="domain" description="ATP-dependent DNA ligase family profile" evidence="8">
    <location>
        <begin position="180"/>
        <end position="252"/>
    </location>
</feature>
<accession>A0AAU7YR44</accession>
<evidence type="ECO:0000313" key="9">
    <source>
        <dbReference type="EMBL" id="XCA47497.1"/>
    </source>
</evidence>
<dbReference type="GO" id="GO:0006310">
    <property type="term" value="P:DNA recombination"/>
    <property type="evidence" value="ECO:0007669"/>
    <property type="project" value="InterPro"/>
</dbReference>
<evidence type="ECO:0000256" key="7">
    <source>
        <dbReference type="ARBA" id="ARBA00023204"/>
    </source>
</evidence>
<keyword evidence="4" id="KW-0436">Ligase</keyword>
<protein>
    <recommendedName>
        <fullName evidence="3">DNA ligase</fullName>
    </recommendedName>
</protein>
<dbReference type="PANTHER" id="PTHR47810">
    <property type="entry name" value="DNA LIGASE"/>
    <property type="match status" value="1"/>
</dbReference>
<evidence type="ECO:0000259" key="8">
    <source>
        <dbReference type="PROSITE" id="PS50160"/>
    </source>
</evidence>
<evidence type="ECO:0000256" key="2">
    <source>
        <dbReference type="ARBA" id="ARBA00007572"/>
    </source>
</evidence>
<dbReference type="GO" id="GO:0003910">
    <property type="term" value="F:DNA ligase (ATP) activity"/>
    <property type="evidence" value="ECO:0007669"/>
    <property type="project" value="InterPro"/>
</dbReference>
<name>A0AAU7YR44_9PHYC</name>
<dbReference type="Pfam" id="PF14743">
    <property type="entry name" value="DNA_ligase_OB_2"/>
    <property type="match status" value="1"/>
</dbReference>
<dbReference type="InterPro" id="IPR012310">
    <property type="entry name" value="DNA_ligase_ATP-dep_cent"/>
</dbReference>
<dbReference type="InterPro" id="IPR050326">
    <property type="entry name" value="NAD_dep_DNA_ligaseB"/>
</dbReference>
<dbReference type="Gene3D" id="3.30.1490.70">
    <property type="match status" value="1"/>
</dbReference>
<sequence>MNTIFTTDKNGKKRYLDIRVEEINGVWCIVKATGQVGGKEATSVTEVPLGFESATKRAKTMWKNANTKATAILPMLANKWEDRKKYISEPFYVQPKLDGVRLLVSKDGGISRTGKIIPGTEILGKGLKEGQYVDGEAFDPNLTFEELTSTFKTDPLKLKFHVFDYFDMNALDMTFEQRWEAVKSLKNKHYVFVETKLVAKKRQLPLVHKKHVEEGHEGTMIRDMNSVYEVGQRSNYLLKHKDFQTEEYEIIGATTGHGRDAKCVVWICKTEEGHVFNARPEGTLEDREYKYANKERFIGKMLTVRFQNLTDKNVPRFPVGVAIRDYE</sequence>
<dbReference type="InterPro" id="IPR029319">
    <property type="entry name" value="DNA_ligase_OB"/>
</dbReference>
<dbReference type="PANTHER" id="PTHR47810:SF1">
    <property type="entry name" value="DNA LIGASE B"/>
    <property type="match status" value="1"/>
</dbReference>
<dbReference type="Gene3D" id="2.40.50.140">
    <property type="entry name" value="Nucleic acid-binding proteins"/>
    <property type="match status" value="1"/>
</dbReference>
<comment type="cofactor">
    <cofactor evidence="1">
        <name>a divalent metal cation</name>
        <dbReference type="ChEBI" id="CHEBI:60240"/>
    </cofactor>
</comment>
<evidence type="ECO:0000256" key="4">
    <source>
        <dbReference type="ARBA" id="ARBA00022598"/>
    </source>
</evidence>
<dbReference type="PROSITE" id="PS50160">
    <property type="entry name" value="DNA_LIGASE_A3"/>
    <property type="match status" value="1"/>
</dbReference>
<dbReference type="GO" id="GO:0006260">
    <property type="term" value="P:DNA replication"/>
    <property type="evidence" value="ECO:0007669"/>
    <property type="project" value="UniProtKB-KW"/>
</dbReference>
<dbReference type="SUPFAM" id="SSF50249">
    <property type="entry name" value="Nucleic acid-binding proteins"/>
    <property type="match status" value="1"/>
</dbReference>
<keyword evidence="7" id="KW-0234">DNA repair</keyword>
<dbReference type="EMBL" id="PP911589">
    <property type="protein sequence ID" value="XCA47497.1"/>
    <property type="molecule type" value="Genomic_DNA"/>
</dbReference>
<evidence type="ECO:0000256" key="3">
    <source>
        <dbReference type="ARBA" id="ARBA00013308"/>
    </source>
</evidence>
<dbReference type="Gene3D" id="3.30.470.30">
    <property type="entry name" value="DNA ligase/mRNA capping enzyme"/>
    <property type="match status" value="1"/>
</dbReference>
<keyword evidence="5" id="KW-0235">DNA replication</keyword>
<dbReference type="SUPFAM" id="SSF56091">
    <property type="entry name" value="DNA ligase/mRNA capping enzyme, catalytic domain"/>
    <property type="match status" value="1"/>
</dbReference>
<evidence type="ECO:0000256" key="6">
    <source>
        <dbReference type="ARBA" id="ARBA00022763"/>
    </source>
</evidence>
<dbReference type="Pfam" id="PF01068">
    <property type="entry name" value="DNA_ligase_A_M"/>
    <property type="match status" value="1"/>
</dbReference>
<proteinExistence type="inferred from homology"/>
<comment type="similarity">
    <text evidence="2">Belongs to the ATP-dependent DNA ligase family.</text>
</comment>
<evidence type="ECO:0000256" key="1">
    <source>
        <dbReference type="ARBA" id="ARBA00001968"/>
    </source>
</evidence>